<evidence type="ECO:0000256" key="1">
    <source>
        <dbReference type="ARBA" id="ARBA00004370"/>
    </source>
</evidence>
<keyword evidence="2 5" id="KW-0812">Transmembrane</keyword>
<keyword evidence="6" id="KW-0732">Signal</keyword>
<dbReference type="PANTHER" id="PTHR35371:SF1">
    <property type="entry name" value="BLR7753 PROTEIN"/>
    <property type="match status" value="1"/>
</dbReference>
<organism evidence="7 8">
    <name type="scientific">Pollutimonas harenae</name>
    <dbReference type="NCBI Taxonomy" id="657015"/>
    <lineage>
        <taxon>Bacteria</taxon>
        <taxon>Pseudomonadati</taxon>
        <taxon>Pseudomonadota</taxon>
        <taxon>Betaproteobacteria</taxon>
        <taxon>Burkholderiales</taxon>
        <taxon>Alcaligenaceae</taxon>
        <taxon>Pollutimonas</taxon>
    </lineage>
</organism>
<dbReference type="GO" id="GO:0016020">
    <property type="term" value="C:membrane"/>
    <property type="evidence" value="ECO:0007669"/>
    <property type="project" value="UniProtKB-SubCell"/>
</dbReference>
<evidence type="ECO:0000313" key="8">
    <source>
        <dbReference type="Proteomes" id="UP000554144"/>
    </source>
</evidence>
<dbReference type="Proteomes" id="UP000554144">
    <property type="component" value="Unassembled WGS sequence"/>
</dbReference>
<feature type="transmembrane region" description="Helical" evidence="5">
    <location>
        <begin position="78"/>
        <end position="100"/>
    </location>
</feature>
<feature type="transmembrane region" description="Helical" evidence="5">
    <location>
        <begin position="106"/>
        <end position="124"/>
    </location>
</feature>
<keyword evidence="3 5" id="KW-1133">Transmembrane helix</keyword>
<feature type="transmembrane region" description="Helical" evidence="5">
    <location>
        <begin position="54"/>
        <end position="71"/>
    </location>
</feature>
<dbReference type="AlphaFoldDB" id="A0A853H6A1"/>
<evidence type="ECO:0000256" key="3">
    <source>
        <dbReference type="ARBA" id="ARBA00022989"/>
    </source>
</evidence>
<keyword evidence="4 5" id="KW-0472">Membrane</keyword>
<dbReference type="RefSeq" id="WP_130039207.1">
    <property type="nucleotide sequence ID" value="NZ_JACCEV010000002.1"/>
</dbReference>
<dbReference type="SUPFAM" id="SSF161084">
    <property type="entry name" value="MAPEG domain-like"/>
    <property type="match status" value="1"/>
</dbReference>
<dbReference type="Pfam" id="PF01124">
    <property type="entry name" value="MAPEG"/>
    <property type="match status" value="1"/>
</dbReference>
<proteinExistence type="predicted"/>
<sequence length="128" mass="14096">MSTIAWLLLIAALLPIIAAAASKAGGKAYNNNDPRLWLARQQGWRARANSAQENLFEGLPFFYVAVLFALYSQAEQGWLASMMMTWLALRMAYLAMYIAGYGTMRSIVWGLAFAVNVIILLFSLPGSA</sequence>
<evidence type="ECO:0000313" key="7">
    <source>
        <dbReference type="EMBL" id="NYT85634.1"/>
    </source>
</evidence>
<comment type="subcellular location">
    <subcellularLocation>
        <location evidence="1">Membrane</location>
    </subcellularLocation>
</comment>
<evidence type="ECO:0000256" key="6">
    <source>
        <dbReference type="SAM" id="SignalP"/>
    </source>
</evidence>
<evidence type="ECO:0000256" key="2">
    <source>
        <dbReference type="ARBA" id="ARBA00022692"/>
    </source>
</evidence>
<reference evidence="7 8" key="1">
    <citation type="submission" date="2020-07" db="EMBL/GenBank/DDBJ databases">
        <title>Taxonomic revisions and descriptions of new bacterial species based on genomic comparisons in the high-G+C-content subgroup of the family Alcaligenaceae.</title>
        <authorList>
            <person name="Szabo A."/>
            <person name="Felfoldi T."/>
        </authorList>
    </citation>
    <scope>NUCLEOTIDE SEQUENCE [LARGE SCALE GENOMIC DNA]</scope>
    <source>
        <strain evidence="7 8">DSM 25667</strain>
    </source>
</reference>
<evidence type="ECO:0000256" key="5">
    <source>
        <dbReference type="SAM" id="Phobius"/>
    </source>
</evidence>
<feature type="signal peptide" evidence="6">
    <location>
        <begin position="1"/>
        <end position="20"/>
    </location>
</feature>
<dbReference type="Gene3D" id="1.20.120.550">
    <property type="entry name" value="Membrane associated eicosanoid/glutathione metabolism-like domain"/>
    <property type="match status" value="1"/>
</dbReference>
<dbReference type="EMBL" id="JACCEV010000002">
    <property type="protein sequence ID" value="NYT85634.1"/>
    <property type="molecule type" value="Genomic_DNA"/>
</dbReference>
<feature type="chain" id="PRO_5032434348" evidence="6">
    <location>
        <begin position="21"/>
        <end position="128"/>
    </location>
</feature>
<dbReference type="OrthoDB" id="513661at2"/>
<dbReference type="InterPro" id="IPR023352">
    <property type="entry name" value="MAPEG-like_dom_sf"/>
</dbReference>
<comment type="caution">
    <text evidence="7">The sequence shown here is derived from an EMBL/GenBank/DDBJ whole genome shotgun (WGS) entry which is preliminary data.</text>
</comment>
<dbReference type="PANTHER" id="PTHR35371">
    <property type="entry name" value="INNER MEMBRANE PROTEIN"/>
    <property type="match status" value="1"/>
</dbReference>
<accession>A0A853H6A1</accession>
<name>A0A853H6A1_9BURK</name>
<dbReference type="InterPro" id="IPR001129">
    <property type="entry name" value="Membr-assoc_MAPEG"/>
</dbReference>
<protein>
    <submittedName>
        <fullName evidence="7">MAPEG family protein</fullName>
    </submittedName>
</protein>
<keyword evidence="8" id="KW-1185">Reference proteome</keyword>
<gene>
    <name evidence="7" type="ORF">H0A62_08470</name>
</gene>
<evidence type="ECO:0000256" key="4">
    <source>
        <dbReference type="ARBA" id="ARBA00023136"/>
    </source>
</evidence>